<evidence type="ECO:0000313" key="2">
    <source>
        <dbReference type="EMBL" id="EGT36850.1"/>
    </source>
</evidence>
<organism evidence="3">
    <name type="scientific">Caenorhabditis brenneri</name>
    <name type="common">Nematode worm</name>
    <dbReference type="NCBI Taxonomy" id="135651"/>
    <lineage>
        <taxon>Eukaryota</taxon>
        <taxon>Metazoa</taxon>
        <taxon>Ecdysozoa</taxon>
        <taxon>Nematoda</taxon>
        <taxon>Chromadorea</taxon>
        <taxon>Rhabditida</taxon>
        <taxon>Rhabditina</taxon>
        <taxon>Rhabditomorpha</taxon>
        <taxon>Rhabditoidea</taxon>
        <taxon>Rhabditidae</taxon>
        <taxon>Peloderinae</taxon>
        <taxon>Caenorhabditis</taxon>
    </lineage>
</organism>
<keyword evidence="1" id="KW-0472">Membrane</keyword>
<dbReference type="InParanoid" id="G0NSQ6"/>
<dbReference type="Proteomes" id="UP000008068">
    <property type="component" value="Unassembled WGS sequence"/>
</dbReference>
<protein>
    <submittedName>
        <fullName evidence="2">Uncharacterized protein</fullName>
    </submittedName>
</protein>
<proteinExistence type="predicted"/>
<name>G0NSQ6_CAEBE</name>
<dbReference type="HOGENOM" id="CLU_2778106_0_0_1"/>
<keyword evidence="1" id="KW-1133">Transmembrane helix</keyword>
<keyword evidence="1" id="KW-0812">Transmembrane</keyword>
<reference evidence="3" key="1">
    <citation type="submission" date="2011-07" db="EMBL/GenBank/DDBJ databases">
        <authorList>
            <consortium name="Caenorhabditis brenneri Sequencing and Analysis Consortium"/>
            <person name="Wilson R.K."/>
        </authorList>
    </citation>
    <scope>NUCLEOTIDE SEQUENCE [LARGE SCALE GENOMIC DNA]</scope>
    <source>
        <strain evidence="3">PB2801</strain>
    </source>
</reference>
<evidence type="ECO:0000256" key="1">
    <source>
        <dbReference type="SAM" id="Phobius"/>
    </source>
</evidence>
<dbReference type="EMBL" id="GL379939">
    <property type="protein sequence ID" value="EGT36850.1"/>
    <property type="molecule type" value="Genomic_DNA"/>
</dbReference>
<evidence type="ECO:0000313" key="3">
    <source>
        <dbReference type="Proteomes" id="UP000008068"/>
    </source>
</evidence>
<sequence>MDAPEITCLIVMVVCFLIVLVYLLVELLQNWNQVCNRDPKIIESRNKHDQEFYKYLDNIYLKYTKGSMA</sequence>
<feature type="transmembrane region" description="Helical" evidence="1">
    <location>
        <begin position="6"/>
        <end position="25"/>
    </location>
</feature>
<keyword evidence="3" id="KW-1185">Reference proteome</keyword>
<dbReference type="AlphaFoldDB" id="G0NSQ6"/>
<gene>
    <name evidence="2" type="ORF">CAEBREN_00938</name>
</gene>
<accession>G0NSQ6</accession>